<dbReference type="PANTHER" id="PTHR43179:SF7">
    <property type="entry name" value="RHAMNOSYLTRANSFERASE WBBL"/>
    <property type="match status" value="1"/>
</dbReference>
<dbReference type="EMBL" id="PFBV01000004">
    <property type="protein sequence ID" value="PIT88289.1"/>
    <property type="molecule type" value="Genomic_DNA"/>
</dbReference>
<reference evidence="4" key="1">
    <citation type="submission" date="2017-09" db="EMBL/GenBank/DDBJ databases">
        <title>Depth-based differentiation of microbial function through sediment-hosted aquifers and enrichment of novel symbionts in the deep terrestrial subsurface.</title>
        <authorList>
            <person name="Probst A.J."/>
            <person name="Ladd B."/>
            <person name="Jarett J.K."/>
            <person name="Geller-Mcgrath D.E."/>
            <person name="Sieber C.M.K."/>
            <person name="Emerson J.B."/>
            <person name="Anantharaman K."/>
            <person name="Thomas B.C."/>
            <person name="Malmstrom R."/>
            <person name="Stieglmeier M."/>
            <person name="Klingl A."/>
            <person name="Woyke T."/>
            <person name="Ryan C.M."/>
            <person name="Banfield J.F."/>
        </authorList>
    </citation>
    <scope>NUCLEOTIDE SEQUENCE [LARGE SCALE GENOMIC DNA]</scope>
</reference>
<protein>
    <recommendedName>
        <fullName evidence="1 2">Glycosyltransferase 2-like domain-containing protein</fullName>
    </recommendedName>
</protein>
<sequence>MFDVCISIVNTKERSEVEQALTTLLADSVNSKLDIGIVVVDNNSNEAIEELENKFPNLITIKHNRNMGFGYSHNRAIEKMPARYYFILNPDTEFPVGQNFLRKFVDYMDAHLKIGLAGPRIFYPDGTLQYSCYRFPTFFQPLYSRTKFGATKVGLAATHDYLMKDFDHQTTKPVDWVMGSAMFLRRSAYEQVGGFDENFFMYAEDSDLCRRLWENGWTVYYVHNIFLSHVHVRASAKTSGVLKSIFKNKFTRIHILSWLKYFFKWRGNRKYYV</sequence>
<name>A0A2M6W662_9BACT</name>
<evidence type="ECO:0000259" key="1">
    <source>
        <dbReference type="Pfam" id="PF00535"/>
    </source>
</evidence>
<dbReference type="Pfam" id="PF00535">
    <property type="entry name" value="Glycos_transf_2"/>
    <property type="match status" value="1"/>
</dbReference>
<feature type="domain" description="Glycosyltransferase 2-like" evidence="1">
    <location>
        <begin position="6"/>
        <end position="147"/>
    </location>
</feature>
<dbReference type="Gene3D" id="3.90.550.10">
    <property type="entry name" value="Spore Coat Polysaccharide Biosynthesis Protein SpsA, Chain A"/>
    <property type="match status" value="1"/>
</dbReference>
<accession>A0A2M6W662</accession>
<evidence type="ECO:0000259" key="2">
    <source>
        <dbReference type="Pfam" id="PF13632"/>
    </source>
</evidence>
<dbReference type="InterPro" id="IPR029044">
    <property type="entry name" value="Nucleotide-diphossugar_trans"/>
</dbReference>
<dbReference type="Proteomes" id="UP000231426">
    <property type="component" value="Unassembled WGS sequence"/>
</dbReference>
<dbReference type="SUPFAM" id="SSF53448">
    <property type="entry name" value="Nucleotide-diphospho-sugar transferases"/>
    <property type="match status" value="1"/>
</dbReference>
<comment type="caution">
    <text evidence="3">The sequence shown here is derived from an EMBL/GenBank/DDBJ whole genome shotgun (WGS) entry which is preliminary data.</text>
</comment>
<dbReference type="PANTHER" id="PTHR43179">
    <property type="entry name" value="RHAMNOSYLTRANSFERASE WBBL"/>
    <property type="match status" value="1"/>
</dbReference>
<dbReference type="CDD" id="cd04186">
    <property type="entry name" value="GT_2_like_c"/>
    <property type="match status" value="1"/>
</dbReference>
<feature type="domain" description="Glycosyltransferase 2-like" evidence="2">
    <location>
        <begin position="157"/>
        <end position="230"/>
    </location>
</feature>
<dbReference type="AlphaFoldDB" id="A0A2M6W662"/>
<dbReference type="Pfam" id="PF13632">
    <property type="entry name" value="Glyco_trans_2_3"/>
    <property type="match status" value="1"/>
</dbReference>
<dbReference type="InterPro" id="IPR001173">
    <property type="entry name" value="Glyco_trans_2-like"/>
</dbReference>
<proteinExistence type="predicted"/>
<evidence type="ECO:0000313" key="3">
    <source>
        <dbReference type="EMBL" id="PIT88289.1"/>
    </source>
</evidence>
<evidence type="ECO:0000313" key="4">
    <source>
        <dbReference type="Proteomes" id="UP000231426"/>
    </source>
</evidence>
<organism evidence="3 4">
    <name type="scientific">Candidatus Magasanikbacteria bacterium CG10_big_fil_rev_8_21_14_0_10_36_32</name>
    <dbReference type="NCBI Taxonomy" id="1974646"/>
    <lineage>
        <taxon>Bacteria</taxon>
        <taxon>Candidatus Magasanikiibacteriota</taxon>
    </lineage>
</organism>
<gene>
    <name evidence="3" type="ORF">COU29_03415</name>
</gene>